<dbReference type="Proteomes" id="UP001595583">
    <property type="component" value="Unassembled WGS sequence"/>
</dbReference>
<keyword evidence="1 2" id="KW-0732">Signal</keyword>
<keyword evidence="5" id="KW-1185">Reference proteome</keyword>
<evidence type="ECO:0000259" key="3">
    <source>
        <dbReference type="Pfam" id="PF02608"/>
    </source>
</evidence>
<dbReference type="Gene3D" id="3.40.50.2300">
    <property type="match status" value="2"/>
</dbReference>
<comment type="caution">
    <text evidence="4">The sequence shown here is derived from an EMBL/GenBank/DDBJ whole genome shotgun (WGS) entry which is preliminary data.</text>
</comment>
<feature type="domain" description="ABC transporter substrate-binding protein PnrA-like" evidence="3">
    <location>
        <begin position="32"/>
        <end position="311"/>
    </location>
</feature>
<evidence type="ECO:0000256" key="1">
    <source>
        <dbReference type="ARBA" id="ARBA00022729"/>
    </source>
</evidence>
<gene>
    <name evidence="4" type="ORF">ACFOHJ_04345</name>
</gene>
<name>A0ABV7K7B5_9HYPH</name>
<dbReference type="InterPro" id="IPR003760">
    <property type="entry name" value="PnrA-like"/>
</dbReference>
<dbReference type="EMBL" id="JBHRTK010000004">
    <property type="protein sequence ID" value="MFC3205432.1"/>
    <property type="molecule type" value="Genomic_DNA"/>
</dbReference>
<organism evidence="4 5">
    <name type="scientific">Aquamicrobium soli</name>
    <dbReference type="NCBI Taxonomy" id="1811518"/>
    <lineage>
        <taxon>Bacteria</taxon>
        <taxon>Pseudomonadati</taxon>
        <taxon>Pseudomonadota</taxon>
        <taxon>Alphaproteobacteria</taxon>
        <taxon>Hyphomicrobiales</taxon>
        <taxon>Phyllobacteriaceae</taxon>
        <taxon>Aquamicrobium</taxon>
    </lineage>
</organism>
<reference evidence="5" key="1">
    <citation type="journal article" date="2019" name="Int. J. Syst. Evol. Microbiol.">
        <title>The Global Catalogue of Microorganisms (GCM) 10K type strain sequencing project: providing services to taxonomists for standard genome sequencing and annotation.</title>
        <authorList>
            <consortium name="The Broad Institute Genomics Platform"/>
            <consortium name="The Broad Institute Genome Sequencing Center for Infectious Disease"/>
            <person name="Wu L."/>
            <person name="Ma J."/>
        </authorList>
    </citation>
    <scope>NUCLEOTIDE SEQUENCE [LARGE SCALE GENOMIC DNA]</scope>
    <source>
        <strain evidence="5">KCTC 52165</strain>
    </source>
</reference>
<protein>
    <submittedName>
        <fullName evidence="4">BMP family ABC transporter substrate-binding protein</fullName>
    </submittedName>
</protein>
<dbReference type="PANTHER" id="PTHR43208:SF1">
    <property type="entry name" value="ABC TRANSPORTER SUBSTRATE-BINDING PROTEIN"/>
    <property type="match status" value="1"/>
</dbReference>
<sequence>MLENFTRKLAVVALSLGLGAMAGMAQADEPLKVGFVYIGPVGDAGWTYSHDLGRKALEEALGSAVETVAVENVPEGPESQRVFEDLARRGNKLIFGTSFGYMDQMVAAAERYPDVKFMNATGFKTAPNLGTYMIMADEARYLEGMVAASASQSGKIGFVAAFPIPEVLRHINSFTLGARSIRPDATVRVVWTSTWYDPNVERQAAESLVAAGVDVLAQYQDTPSTGQVAQEAGIKWTGFNADMSKFAPKAWLTGTVWNWGPIYIDTAKAVIDGSWKPDPVYGHMKDGTTELAPYGEEVSAETREKVEAKRKEIESGAFAPFTGPLKDQDGKEVLASGQVATLKELLEMNYFVDGVLGSAHGK</sequence>
<feature type="chain" id="PRO_5045259110" evidence="2">
    <location>
        <begin position="28"/>
        <end position="362"/>
    </location>
</feature>
<dbReference type="RefSeq" id="WP_378218895.1">
    <property type="nucleotide sequence ID" value="NZ_JBHRTK010000004.1"/>
</dbReference>
<feature type="signal peptide" evidence="2">
    <location>
        <begin position="1"/>
        <end position="27"/>
    </location>
</feature>
<dbReference type="Pfam" id="PF02608">
    <property type="entry name" value="Bmp"/>
    <property type="match status" value="1"/>
</dbReference>
<evidence type="ECO:0000256" key="2">
    <source>
        <dbReference type="SAM" id="SignalP"/>
    </source>
</evidence>
<evidence type="ECO:0000313" key="4">
    <source>
        <dbReference type="EMBL" id="MFC3205432.1"/>
    </source>
</evidence>
<dbReference type="CDD" id="cd19963">
    <property type="entry name" value="PBP1_BMP-like"/>
    <property type="match status" value="1"/>
</dbReference>
<dbReference type="PANTHER" id="PTHR43208">
    <property type="entry name" value="ABC TRANSPORTER SUBSTRATE-BINDING PROTEIN"/>
    <property type="match status" value="1"/>
</dbReference>
<evidence type="ECO:0000313" key="5">
    <source>
        <dbReference type="Proteomes" id="UP001595583"/>
    </source>
</evidence>
<dbReference type="InterPro" id="IPR052910">
    <property type="entry name" value="ABC-Purine-Binding"/>
</dbReference>
<proteinExistence type="predicted"/>
<accession>A0ABV7K7B5</accession>